<evidence type="ECO:0000256" key="8">
    <source>
        <dbReference type="RuleBase" id="RU367088"/>
    </source>
</evidence>
<dbReference type="AlphaFoldDB" id="A0A3Q1HWG5"/>
<comment type="similarity">
    <text evidence="2 8">Belongs to the MINDY deubiquitinase family. FAM188 subfamily.</text>
</comment>
<dbReference type="Pfam" id="PF26038">
    <property type="entry name" value="Dimer_MINDY4_N"/>
    <property type="match status" value="1"/>
</dbReference>
<evidence type="ECO:0000313" key="12">
    <source>
        <dbReference type="Proteomes" id="UP000265040"/>
    </source>
</evidence>
<evidence type="ECO:0000313" key="11">
    <source>
        <dbReference type="Ensembl" id="ENSATEP00000013337.1"/>
    </source>
</evidence>
<dbReference type="GO" id="GO:0071108">
    <property type="term" value="P:protein K48-linked deubiquitination"/>
    <property type="evidence" value="ECO:0007669"/>
    <property type="project" value="InterPro"/>
</dbReference>
<comment type="catalytic activity">
    <reaction evidence="1 8">
        <text>Thiol-dependent hydrolysis of ester, thioester, amide, peptide and isopeptide bonds formed by the C-terminal Gly of ubiquitin (a 76-residue protein attached to proteins as an intracellular targeting signal).</text>
        <dbReference type="EC" id="3.4.19.12"/>
    </reaction>
</comment>
<dbReference type="OrthoDB" id="10263628at2759"/>
<reference evidence="11" key="2">
    <citation type="submission" date="2025-08" db="UniProtKB">
        <authorList>
            <consortium name="Ensembl"/>
        </authorList>
    </citation>
    <scope>IDENTIFICATION</scope>
</reference>
<organism evidence="11 12">
    <name type="scientific">Anabas testudineus</name>
    <name type="common">Climbing perch</name>
    <name type="synonym">Anthias testudineus</name>
    <dbReference type="NCBI Taxonomy" id="64144"/>
    <lineage>
        <taxon>Eukaryota</taxon>
        <taxon>Metazoa</taxon>
        <taxon>Chordata</taxon>
        <taxon>Craniata</taxon>
        <taxon>Vertebrata</taxon>
        <taxon>Euteleostomi</taxon>
        <taxon>Actinopterygii</taxon>
        <taxon>Neopterygii</taxon>
        <taxon>Teleostei</taxon>
        <taxon>Neoteleostei</taxon>
        <taxon>Acanthomorphata</taxon>
        <taxon>Anabantaria</taxon>
        <taxon>Anabantiformes</taxon>
        <taxon>Anabantoidei</taxon>
        <taxon>Anabantidae</taxon>
        <taxon>Anabas</taxon>
    </lineage>
</organism>
<dbReference type="PANTHER" id="PTHR12473">
    <property type="entry name" value="UBIQUITIN CARBOXYL-TERMINAL HYDROLASE MINDY-4-RELATED"/>
    <property type="match status" value="1"/>
</dbReference>
<reference evidence="11" key="3">
    <citation type="submission" date="2025-09" db="UniProtKB">
        <authorList>
            <consortium name="Ensembl"/>
        </authorList>
    </citation>
    <scope>IDENTIFICATION</scope>
</reference>
<accession>A0A3Q1HWG5</accession>
<evidence type="ECO:0000256" key="5">
    <source>
        <dbReference type="ARBA" id="ARBA00022801"/>
    </source>
</evidence>
<dbReference type="InterPro" id="IPR025257">
    <property type="entry name" value="MINDY-3/4_CD"/>
</dbReference>
<feature type="region of interest" description="Disordered" evidence="9">
    <location>
        <begin position="173"/>
        <end position="246"/>
    </location>
</feature>
<evidence type="ECO:0000256" key="3">
    <source>
        <dbReference type="ARBA" id="ARBA00022670"/>
    </source>
</evidence>
<dbReference type="Proteomes" id="UP000265040">
    <property type="component" value="Chromosome 4"/>
</dbReference>
<dbReference type="GO" id="GO:0004843">
    <property type="term" value="F:cysteine-type deubiquitinase activity"/>
    <property type="evidence" value="ECO:0007669"/>
    <property type="project" value="UniProtKB-UniRule"/>
</dbReference>
<comment type="function">
    <text evidence="7">Probable hydrolase that can remove 'Lys-48'-linked conjugated ubiquitin from proteins.</text>
</comment>
<keyword evidence="3 8" id="KW-0645">Protease</keyword>
<dbReference type="FunCoup" id="A0A3Q1HWG5">
    <property type="interactions" value="77"/>
</dbReference>
<keyword evidence="6 8" id="KW-0788">Thiol protease</keyword>
<dbReference type="SMART" id="SM01174">
    <property type="entry name" value="DUF4205"/>
    <property type="match status" value="1"/>
</dbReference>
<evidence type="ECO:0000259" key="10">
    <source>
        <dbReference type="SMART" id="SM01174"/>
    </source>
</evidence>
<evidence type="ECO:0000256" key="6">
    <source>
        <dbReference type="ARBA" id="ARBA00022807"/>
    </source>
</evidence>
<proteinExistence type="inferred from homology"/>
<dbReference type="PANTHER" id="PTHR12473:SF8">
    <property type="entry name" value="UBIQUITIN CARBOXYL-TERMINAL HYDROLASE MINDY-4-RELATED"/>
    <property type="match status" value="1"/>
</dbReference>
<reference evidence="11" key="1">
    <citation type="submission" date="2021-04" db="EMBL/GenBank/DDBJ databases">
        <authorList>
            <consortium name="Wellcome Sanger Institute Data Sharing"/>
        </authorList>
    </citation>
    <scope>NUCLEOTIDE SEQUENCE [LARGE SCALE GENOMIC DNA]</scope>
</reference>
<dbReference type="InParanoid" id="A0A3Q1HWG5"/>
<dbReference type="GeneID" id="113152170"/>
<evidence type="ECO:0000256" key="2">
    <source>
        <dbReference type="ARBA" id="ARBA00011074"/>
    </source>
</evidence>
<protein>
    <recommendedName>
        <fullName evidence="8">Ubiquitin carboxyl-terminal hydrolase MINDY</fullName>
        <ecNumber evidence="8">3.4.19.12</ecNumber>
    </recommendedName>
</protein>
<dbReference type="Pfam" id="PF13898">
    <property type="entry name" value="MINDY-3_4_CD"/>
    <property type="match status" value="1"/>
</dbReference>
<sequence>MAFSVEEVSSSLVREYLSRKGLKKTIACMDEEHPRTEASINNRSQLRQILNIEHLYGQNKIQNSPLKTLLEIIVKHHTGGFKKDTITKNESDCLQSARTISSSAACAALTSTLMNDNKPDESPVAYVFNKHNKLRSDNEETCSSEPTYTSLLPETKRLSSHNQTSFYEELKGQAQISSFQDNEKKTQSKESIQKSRTNRIRRGMMAGPIANTPQESNKKRASRRLEVSQQLLRKEETTNSSDGLLQTGLHQKSLGSSLTEISSANCKGGRREMWSGPERIQAEKSFEQVGQNTPKTTKVKTWPNEADLDMSEMVLDDVDDYDDHQQDLYKVSFQRTIAAHRYAGRPMDQHTAMELKALLLGSSLNCFSVEWRNQGFTFSETHDLRYGIVQKKGGPCGVLASIQAFVLKKLLFENTESSNTGLQRLRPSNTTRRTCLVLAVAEILWRAGEEKQATIAINSGRIHFTPTGRYKSEGVLEKITCFTVDSIKDLHLLLDQYIEQFETGVFGCILLTISAILSRSIEKVREDMDVPTTSLIGAHGYCTQELVNMLLCGRAVSNVFDNDMELDSGNANMTLLKGIKGHCEIGLLSLFEHYNICKVGDYLKTPRWPIWVVCSESHFSVLFGLQRELLTSQDKDLEFDLYYYDGLANQQEEIRLTVSVGKSATNCQNEDADLIPPLEHCIRTRWKDALVDWNDTEPIL</sequence>
<evidence type="ECO:0000256" key="1">
    <source>
        <dbReference type="ARBA" id="ARBA00000707"/>
    </source>
</evidence>
<dbReference type="GeneTree" id="ENSGT00940000159600"/>
<dbReference type="OMA" id="SCFSTEW"/>
<keyword evidence="4 8" id="KW-0833">Ubl conjugation pathway</keyword>
<dbReference type="GO" id="GO:0006508">
    <property type="term" value="P:proteolysis"/>
    <property type="evidence" value="ECO:0007669"/>
    <property type="project" value="UniProtKB-KW"/>
</dbReference>
<evidence type="ECO:0000256" key="4">
    <source>
        <dbReference type="ARBA" id="ARBA00022786"/>
    </source>
</evidence>
<dbReference type="GO" id="GO:1990380">
    <property type="term" value="F:K48-linked deubiquitinase activity"/>
    <property type="evidence" value="ECO:0007669"/>
    <property type="project" value="UniProtKB-UniRule"/>
</dbReference>
<dbReference type="CTD" id="84182"/>
<feature type="domain" description="Deubiquitinating enzyme MINDY-3/4 conserved" evidence="10">
    <location>
        <begin position="356"/>
        <end position="695"/>
    </location>
</feature>
<dbReference type="RefSeq" id="XP_026201038.1">
    <property type="nucleotide sequence ID" value="XM_026345253.1"/>
</dbReference>
<keyword evidence="5 8" id="KW-0378">Hydrolase</keyword>
<evidence type="ECO:0000256" key="9">
    <source>
        <dbReference type="SAM" id="MobiDB-lite"/>
    </source>
</evidence>
<comment type="function">
    <text evidence="8">Hydrolase that can remove 'Lys-48'-linked conjugated ubiquitin from proteins.</text>
</comment>
<name>A0A3Q1HWG5_ANATE</name>
<dbReference type="EC" id="3.4.19.12" evidence="8"/>
<dbReference type="InterPro" id="IPR059022">
    <property type="entry name" value="MINDY4_N"/>
</dbReference>
<evidence type="ECO:0000256" key="7">
    <source>
        <dbReference type="ARBA" id="ARBA00037630"/>
    </source>
</evidence>
<dbReference type="InterPro" id="IPR039785">
    <property type="entry name" value="MINY3/4"/>
</dbReference>
<dbReference type="Ensembl" id="ENSATET00000013555.3">
    <property type="protein sequence ID" value="ENSATEP00000013337.1"/>
    <property type="gene ID" value="ENSATEG00000009328.3"/>
</dbReference>
<keyword evidence="12" id="KW-1185">Reference proteome</keyword>
<feature type="compositionally biased region" description="Basic and acidic residues" evidence="9">
    <location>
        <begin position="181"/>
        <end position="193"/>
    </location>
</feature>